<keyword evidence="5" id="KW-1185">Reference proteome</keyword>
<dbReference type="SMART" id="SM00554">
    <property type="entry name" value="FAS1"/>
    <property type="match status" value="2"/>
</dbReference>
<feature type="compositionally biased region" description="Low complexity" evidence="2">
    <location>
        <begin position="7"/>
        <end position="21"/>
    </location>
</feature>
<name>A0ABR0UHC0_REHGL</name>
<evidence type="ECO:0000313" key="4">
    <source>
        <dbReference type="EMBL" id="KAK6121683.1"/>
    </source>
</evidence>
<dbReference type="Proteomes" id="UP001318860">
    <property type="component" value="Unassembled WGS sequence"/>
</dbReference>
<dbReference type="SUPFAM" id="SSF82153">
    <property type="entry name" value="FAS1 domain"/>
    <property type="match status" value="2"/>
</dbReference>
<dbReference type="InterPro" id="IPR000782">
    <property type="entry name" value="FAS1_domain"/>
</dbReference>
<feature type="region of interest" description="Disordered" evidence="2">
    <location>
        <begin position="1"/>
        <end position="21"/>
    </location>
</feature>
<organism evidence="4 5">
    <name type="scientific">Rehmannia glutinosa</name>
    <name type="common">Chinese foxglove</name>
    <dbReference type="NCBI Taxonomy" id="99300"/>
    <lineage>
        <taxon>Eukaryota</taxon>
        <taxon>Viridiplantae</taxon>
        <taxon>Streptophyta</taxon>
        <taxon>Embryophyta</taxon>
        <taxon>Tracheophyta</taxon>
        <taxon>Spermatophyta</taxon>
        <taxon>Magnoliopsida</taxon>
        <taxon>eudicotyledons</taxon>
        <taxon>Gunneridae</taxon>
        <taxon>Pentapetalae</taxon>
        <taxon>asterids</taxon>
        <taxon>lamiids</taxon>
        <taxon>Lamiales</taxon>
        <taxon>Orobanchaceae</taxon>
        <taxon>Rehmannieae</taxon>
        <taxon>Rehmannia</taxon>
    </lineage>
</organism>
<comment type="caution">
    <text evidence="4">The sequence shown here is derived from an EMBL/GenBank/DDBJ whole genome shotgun (WGS) entry which is preliminary data.</text>
</comment>
<dbReference type="InterPro" id="IPR036378">
    <property type="entry name" value="FAS1_dom_sf"/>
</dbReference>
<dbReference type="Gene3D" id="2.30.180.10">
    <property type="entry name" value="FAS1 domain"/>
    <property type="match status" value="2"/>
</dbReference>
<feature type="domain" description="FAS1" evidence="3">
    <location>
        <begin position="225"/>
        <end position="356"/>
    </location>
</feature>
<gene>
    <name evidence="4" type="ORF">DH2020_044551</name>
</gene>
<dbReference type="PANTHER" id="PTHR33985:SF19">
    <property type="entry name" value="FASCICLIN-LIKE ARABINOGALACTAN PROTEIN 21"/>
    <property type="match status" value="1"/>
</dbReference>
<protein>
    <recommendedName>
        <fullName evidence="3">FAS1 domain-containing protein</fullName>
    </recommendedName>
</protein>
<reference evidence="4 5" key="1">
    <citation type="journal article" date="2021" name="Comput. Struct. Biotechnol. J.">
        <title>De novo genome assembly of the potent medicinal plant Rehmannia glutinosa using nanopore technology.</title>
        <authorList>
            <person name="Ma L."/>
            <person name="Dong C."/>
            <person name="Song C."/>
            <person name="Wang X."/>
            <person name="Zheng X."/>
            <person name="Niu Y."/>
            <person name="Chen S."/>
            <person name="Feng W."/>
        </authorList>
    </citation>
    <scope>NUCLEOTIDE SEQUENCE [LARGE SCALE GENOMIC DNA]</scope>
    <source>
        <strain evidence="4">DH-2019</strain>
    </source>
</reference>
<dbReference type="Pfam" id="PF02469">
    <property type="entry name" value="Fasciclin"/>
    <property type="match status" value="1"/>
</dbReference>
<evidence type="ECO:0000256" key="2">
    <source>
        <dbReference type="SAM" id="MobiDB-lite"/>
    </source>
</evidence>
<proteinExistence type="inferred from homology"/>
<evidence type="ECO:0000259" key="3">
    <source>
        <dbReference type="PROSITE" id="PS50213"/>
    </source>
</evidence>
<dbReference type="PANTHER" id="PTHR33985">
    <property type="entry name" value="OS02G0491300 PROTEIN-RELATED"/>
    <property type="match status" value="1"/>
</dbReference>
<sequence length="362" mass="40108">MDEYENTQSPSSDFDDSSSFQSTTSMANPSCSHWWHGPFYLAMSITLVYIAFKSTNHSRPESPLPPAHGLAFNASRALRRHGGFHITATLLQISPELFLSGPESTLFAIRDPAISNLTVPPWAMRQLLRYHAAPSALPMAALVNKPPGFCFKTLLDNKNLIITKNDPQSGSIKINNVSISDPDLFLEGPFSIHGVFGPFDVDQSPPCDQITFPESNGTDHLSVDWTRIVRLLSSNGFVSFAIGLNSILDNNNIFRDYENLRCVTIFTPPNSGFISSTSPFLDRIVRVHILPQRFTYVELSAADNSSLMTLVPGYNLTVDKFSGNLGINGVEITRPDLFLSEKFVLHGISREFDVVELFSSFI</sequence>
<accession>A0ABR0UHC0</accession>
<dbReference type="PROSITE" id="PS50213">
    <property type="entry name" value="FAS1"/>
    <property type="match status" value="1"/>
</dbReference>
<dbReference type="InterPro" id="IPR052806">
    <property type="entry name" value="Fasciclin-like_AGP"/>
</dbReference>
<evidence type="ECO:0000256" key="1">
    <source>
        <dbReference type="ARBA" id="ARBA00007843"/>
    </source>
</evidence>
<dbReference type="EMBL" id="JABTTQ020002854">
    <property type="protein sequence ID" value="KAK6121683.1"/>
    <property type="molecule type" value="Genomic_DNA"/>
</dbReference>
<evidence type="ECO:0000313" key="5">
    <source>
        <dbReference type="Proteomes" id="UP001318860"/>
    </source>
</evidence>
<comment type="similarity">
    <text evidence="1">Belongs to the fasciclin-like AGP family.</text>
</comment>